<dbReference type="Proteomes" id="UP001597216">
    <property type="component" value="Unassembled WGS sequence"/>
</dbReference>
<evidence type="ECO:0000313" key="2">
    <source>
        <dbReference type="EMBL" id="MFD1191435.1"/>
    </source>
</evidence>
<dbReference type="Gene3D" id="2.60.40.1890">
    <property type="entry name" value="PCu(A)C copper chaperone"/>
    <property type="match status" value="1"/>
</dbReference>
<evidence type="ECO:0000256" key="1">
    <source>
        <dbReference type="SAM" id="SignalP"/>
    </source>
</evidence>
<dbReference type="PANTHER" id="PTHR36302:SF1">
    <property type="entry name" value="COPPER CHAPERONE PCU(A)C"/>
    <property type="match status" value="1"/>
</dbReference>
<organism evidence="2 3">
    <name type="scientific">Phenylobacterium conjunctum</name>
    <dbReference type="NCBI Taxonomy" id="1298959"/>
    <lineage>
        <taxon>Bacteria</taxon>
        <taxon>Pseudomonadati</taxon>
        <taxon>Pseudomonadota</taxon>
        <taxon>Alphaproteobacteria</taxon>
        <taxon>Caulobacterales</taxon>
        <taxon>Caulobacteraceae</taxon>
        <taxon>Phenylobacterium</taxon>
    </lineage>
</organism>
<dbReference type="SUPFAM" id="SSF110087">
    <property type="entry name" value="DR1885-like metal-binding protein"/>
    <property type="match status" value="1"/>
</dbReference>
<accession>A0ABW3T729</accession>
<name>A0ABW3T729_9CAUL</name>
<keyword evidence="1" id="KW-0732">Signal</keyword>
<feature type="signal peptide" evidence="1">
    <location>
        <begin position="1"/>
        <end position="21"/>
    </location>
</feature>
<dbReference type="PANTHER" id="PTHR36302">
    <property type="entry name" value="BLR7088 PROTEIN"/>
    <property type="match status" value="1"/>
</dbReference>
<protein>
    <submittedName>
        <fullName evidence="2">Copper chaperone PCu(A)C</fullName>
    </submittedName>
</protein>
<gene>
    <name evidence="2" type="ORF">ACFQ27_12670</name>
</gene>
<dbReference type="InterPro" id="IPR007410">
    <property type="entry name" value="LpqE-like"/>
</dbReference>
<dbReference type="InterPro" id="IPR058248">
    <property type="entry name" value="Lxx211020-like"/>
</dbReference>
<feature type="chain" id="PRO_5047226678" evidence="1">
    <location>
        <begin position="22"/>
        <end position="165"/>
    </location>
</feature>
<evidence type="ECO:0000313" key="3">
    <source>
        <dbReference type="Proteomes" id="UP001597216"/>
    </source>
</evidence>
<keyword evidence="3" id="KW-1185">Reference proteome</keyword>
<sequence length="165" mass="17085">MRHTFALAALAAVALSGPAAAHEYKLGSLQIGHPWCRPSPPGAPTGAGYLTVTNTGKTADRLLGGTASFADRVEVHEMSMDGQVMRMRKLGDGAEIAPGATLTLKPGGFHIMFIGLKQPLTLGAKPEYSLKFAKAGTIKVACNVQTPPAAPMPGMDHMNHGAGGQ</sequence>
<proteinExistence type="predicted"/>
<dbReference type="InterPro" id="IPR036182">
    <property type="entry name" value="PCuAC_sf"/>
</dbReference>
<dbReference type="Pfam" id="PF04314">
    <property type="entry name" value="PCuAC"/>
    <property type="match status" value="1"/>
</dbReference>
<dbReference type="RefSeq" id="WP_374343808.1">
    <property type="nucleotide sequence ID" value="NZ_JBHTLQ010000027.1"/>
</dbReference>
<comment type="caution">
    <text evidence="2">The sequence shown here is derived from an EMBL/GenBank/DDBJ whole genome shotgun (WGS) entry which is preliminary data.</text>
</comment>
<dbReference type="EMBL" id="JBHTLQ010000027">
    <property type="protein sequence ID" value="MFD1191435.1"/>
    <property type="molecule type" value="Genomic_DNA"/>
</dbReference>
<reference evidence="3" key="1">
    <citation type="journal article" date="2019" name="Int. J. Syst. Evol. Microbiol.">
        <title>The Global Catalogue of Microorganisms (GCM) 10K type strain sequencing project: providing services to taxonomists for standard genome sequencing and annotation.</title>
        <authorList>
            <consortium name="The Broad Institute Genomics Platform"/>
            <consortium name="The Broad Institute Genome Sequencing Center for Infectious Disease"/>
            <person name="Wu L."/>
            <person name="Ma J."/>
        </authorList>
    </citation>
    <scope>NUCLEOTIDE SEQUENCE [LARGE SCALE GENOMIC DNA]</scope>
    <source>
        <strain evidence="3">CCUG 55074</strain>
    </source>
</reference>